<accession>F0WHA9</accession>
<dbReference type="PANTHER" id="PTHR11439:SF440">
    <property type="entry name" value="INTEGRASE CATALYTIC DOMAIN-CONTAINING PROTEIN"/>
    <property type="match status" value="1"/>
</dbReference>
<proteinExistence type="predicted"/>
<protein>
    <submittedName>
        <fullName evidence="1">Uncharacterized protein AlNc14C99G5975</fullName>
    </submittedName>
</protein>
<name>F0WHA9_9STRA</name>
<sequence length="211" mass="23466">MCLYFKKDKGELTIVGVYLGDLLVTGTSRDAVDKFFKEMSALEIKDLVVVNKFLGLRISLDEEVWYVLDQEMSIDLLLKEYGLETANGGRLEDGEAYFKVQEGEQMFKLKIGGVGVSSGDVKIEIWSEADFAADKCDRNSVSGCVKMIDGAVALWSCKKQTGASLSTMEAEFIAVLQAGRELLVLRQLFQELVTKITEPIKMKMDHQAATK</sequence>
<dbReference type="HOGENOM" id="CLU_001650_6_0_1"/>
<reference evidence="1" key="1">
    <citation type="journal article" date="2011" name="PLoS Biol.">
        <title>Gene gain and loss during evolution of obligate parasitism in the white rust pathogen of Arabidopsis thaliana.</title>
        <authorList>
            <person name="Kemen E."/>
            <person name="Gardiner A."/>
            <person name="Schultz-Larsen T."/>
            <person name="Kemen A.C."/>
            <person name="Balmuth A.L."/>
            <person name="Robert-Seilaniantz A."/>
            <person name="Bailey K."/>
            <person name="Holub E."/>
            <person name="Studholme D.J."/>
            <person name="Maclean D."/>
            <person name="Jones J.D."/>
        </authorList>
    </citation>
    <scope>NUCLEOTIDE SEQUENCE</scope>
</reference>
<dbReference type="AlphaFoldDB" id="F0WHA9"/>
<dbReference type="CDD" id="cd09272">
    <property type="entry name" value="RNase_HI_RT_Ty1"/>
    <property type="match status" value="1"/>
</dbReference>
<organism evidence="1">
    <name type="scientific">Albugo laibachii Nc14</name>
    <dbReference type="NCBI Taxonomy" id="890382"/>
    <lineage>
        <taxon>Eukaryota</taxon>
        <taxon>Sar</taxon>
        <taxon>Stramenopiles</taxon>
        <taxon>Oomycota</taxon>
        <taxon>Peronosporomycetes</taxon>
        <taxon>Albuginales</taxon>
        <taxon>Albuginaceae</taxon>
        <taxon>Albugo</taxon>
    </lineage>
</organism>
<evidence type="ECO:0000313" key="1">
    <source>
        <dbReference type="EMBL" id="CCA20625.1"/>
    </source>
</evidence>
<reference evidence="1" key="2">
    <citation type="submission" date="2011-02" db="EMBL/GenBank/DDBJ databases">
        <authorList>
            <person name="MacLean D."/>
        </authorList>
    </citation>
    <scope>NUCLEOTIDE SEQUENCE</scope>
</reference>
<gene>
    <name evidence="1" type="primary">AlNc14C99G5975</name>
    <name evidence="1" type="ORF">ALNC14_067680</name>
</gene>
<dbReference type="EMBL" id="FR824144">
    <property type="protein sequence ID" value="CCA20625.1"/>
    <property type="molecule type" value="Genomic_DNA"/>
</dbReference>
<dbReference type="PANTHER" id="PTHR11439">
    <property type="entry name" value="GAG-POL-RELATED RETROTRANSPOSON"/>
    <property type="match status" value="1"/>
</dbReference>